<organism evidence="8 9">
    <name type="scientific">Tegillarca granosa</name>
    <name type="common">Malaysian cockle</name>
    <name type="synonym">Anadara granosa</name>
    <dbReference type="NCBI Taxonomy" id="220873"/>
    <lineage>
        <taxon>Eukaryota</taxon>
        <taxon>Metazoa</taxon>
        <taxon>Spiralia</taxon>
        <taxon>Lophotrochozoa</taxon>
        <taxon>Mollusca</taxon>
        <taxon>Bivalvia</taxon>
        <taxon>Autobranchia</taxon>
        <taxon>Pteriomorphia</taxon>
        <taxon>Arcoida</taxon>
        <taxon>Arcoidea</taxon>
        <taxon>Arcidae</taxon>
        <taxon>Tegillarca</taxon>
    </lineage>
</organism>
<dbReference type="Proteomes" id="UP001217089">
    <property type="component" value="Unassembled WGS sequence"/>
</dbReference>
<evidence type="ECO:0000259" key="7">
    <source>
        <dbReference type="PROSITE" id="PS50922"/>
    </source>
</evidence>
<evidence type="ECO:0000256" key="2">
    <source>
        <dbReference type="ARBA" id="ARBA00022692"/>
    </source>
</evidence>
<dbReference type="EMBL" id="JARBDR010000813">
    <property type="protein sequence ID" value="KAJ8306486.1"/>
    <property type="molecule type" value="Genomic_DNA"/>
</dbReference>
<protein>
    <recommendedName>
        <fullName evidence="7">TLC domain-containing protein</fullName>
    </recommendedName>
</protein>
<feature type="transmembrane region" description="Helical" evidence="6">
    <location>
        <begin position="73"/>
        <end position="91"/>
    </location>
</feature>
<keyword evidence="4 5" id="KW-0472">Membrane</keyword>
<evidence type="ECO:0000256" key="4">
    <source>
        <dbReference type="ARBA" id="ARBA00023136"/>
    </source>
</evidence>
<comment type="caution">
    <text evidence="8">The sequence shown here is derived from an EMBL/GenBank/DDBJ whole genome shotgun (WGS) entry which is preliminary data.</text>
</comment>
<keyword evidence="2 5" id="KW-0812">Transmembrane</keyword>
<sequence length="216" mass="24896">MNFVFAGSIILSSTHSIVVCSLCLYAFCFEPWLSVNPVSEESVVVRSSCAILVGYMFADTLLDTYITVRHFRYIGDIGFIFHHFACVYGYYAPVIYGVLCYFANYRLMAELSTPFVNMRWVLSTLGYSKADSVYFINGIAMLISFYSVRILAMPFYWYKVYTVYNTVYFNKLGSLRLVLFIPCFVLDVLNIYWGYKMYIGARKTIASKLENGRKES</sequence>
<feature type="transmembrane region" description="Helical" evidence="6">
    <location>
        <begin position="134"/>
        <end position="157"/>
    </location>
</feature>
<dbReference type="InterPro" id="IPR050846">
    <property type="entry name" value="TLCD"/>
</dbReference>
<dbReference type="PANTHER" id="PTHR13439">
    <property type="entry name" value="CT120 PROTEIN"/>
    <property type="match status" value="1"/>
</dbReference>
<accession>A0ABQ9EML6</accession>
<evidence type="ECO:0000256" key="3">
    <source>
        <dbReference type="ARBA" id="ARBA00022989"/>
    </source>
</evidence>
<evidence type="ECO:0000313" key="9">
    <source>
        <dbReference type="Proteomes" id="UP001217089"/>
    </source>
</evidence>
<keyword evidence="9" id="KW-1185">Reference proteome</keyword>
<feature type="domain" description="TLC" evidence="7">
    <location>
        <begin position="1"/>
        <end position="206"/>
    </location>
</feature>
<evidence type="ECO:0000256" key="6">
    <source>
        <dbReference type="SAM" id="Phobius"/>
    </source>
</evidence>
<name>A0ABQ9EML6_TEGGR</name>
<evidence type="ECO:0000313" key="8">
    <source>
        <dbReference type="EMBL" id="KAJ8306486.1"/>
    </source>
</evidence>
<reference evidence="8 9" key="1">
    <citation type="submission" date="2022-12" db="EMBL/GenBank/DDBJ databases">
        <title>Chromosome-level genome of Tegillarca granosa.</title>
        <authorList>
            <person name="Kim J."/>
        </authorList>
    </citation>
    <scope>NUCLEOTIDE SEQUENCE [LARGE SCALE GENOMIC DNA]</scope>
    <source>
        <strain evidence="8">Teg-2019</strain>
        <tissue evidence="8">Adductor muscle</tissue>
    </source>
</reference>
<dbReference type="SMART" id="SM00724">
    <property type="entry name" value="TLC"/>
    <property type="match status" value="1"/>
</dbReference>
<dbReference type="PANTHER" id="PTHR13439:SF0">
    <property type="entry name" value="TOPOISOMERASE I DAMAGE AFFECTED PROTEIN 4"/>
    <property type="match status" value="1"/>
</dbReference>
<comment type="subcellular location">
    <subcellularLocation>
        <location evidence="1">Membrane</location>
        <topology evidence="1">Multi-pass membrane protein</topology>
    </subcellularLocation>
</comment>
<dbReference type="Pfam" id="PF03798">
    <property type="entry name" value="TRAM_LAG1_CLN8"/>
    <property type="match status" value="1"/>
</dbReference>
<evidence type="ECO:0000256" key="5">
    <source>
        <dbReference type="PROSITE-ProRule" id="PRU00205"/>
    </source>
</evidence>
<gene>
    <name evidence="8" type="ORF">KUTeg_017031</name>
</gene>
<evidence type="ECO:0000256" key="1">
    <source>
        <dbReference type="ARBA" id="ARBA00004141"/>
    </source>
</evidence>
<dbReference type="InterPro" id="IPR006634">
    <property type="entry name" value="TLC-dom"/>
</dbReference>
<keyword evidence="3 6" id="KW-1133">Transmembrane helix</keyword>
<dbReference type="PROSITE" id="PS50922">
    <property type="entry name" value="TLC"/>
    <property type="match status" value="1"/>
</dbReference>
<proteinExistence type="predicted"/>
<feature type="transmembrane region" description="Helical" evidence="6">
    <location>
        <begin position="177"/>
        <end position="195"/>
    </location>
</feature>